<dbReference type="InterPro" id="IPR000182">
    <property type="entry name" value="GNAT_dom"/>
</dbReference>
<proteinExistence type="predicted"/>
<feature type="domain" description="N-acetyltransferase" evidence="3">
    <location>
        <begin position="3"/>
        <end position="150"/>
    </location>
</feature>
<dbReference type="PANTHER" id="PTHR43877">
    <property type="entry name" value="AMINOALKYLPHOSPHONATE N-ACETYLTRANSFERASE-RELATED-RELATED"/>
    <property type="match status" value="1"/>
</dbReference>
<keyword evidence="2" id="KW-0012">Acyltransferase</keyword>
<dbReference type="AlphaFoldDB" id="A0A643FSS1"/>
<name>A0A643FSS1_9BURK</name>
<evidence type="ECO:0000313" key="4">
    <source>
        <dbReference type="EMBL" id="QOT81279.1"/>
    </source>
</evidence>
<dbReference type="GeneID" id="98404110"/>
<accession>A0A643FSS1</accession>
<gene>
    <name evidence="4" type="ORF">F7R26_024545</name>
</gene>
<dbReference type="GO" id="GO:0016747">
    <property type="term" value="F:acyltransferase activity, transferring groups other than amino-acyl groups"/>
    <property type="evidence" value="ECO:0007669"/>
    <property type="project" value="InterPro"/>
</dbReference>
<dbReference type="RefSeq" id="WP_150987083.1">
    <property type="nucleotide sequence ID" value="NZ_CP062804.1"/>
</dbReference>
<dbReference type="EMBL" id="CP062804">
    <property type="protein sequence ID" value="QOT81279.1"/>
    <property type="molecule type" value="Genomic_DNA"/>
</dbReference>
<dbReference type="Proteomes" id="UP000397656">
    <property type="component" value="Chromosome 2"/>
</dbReference>
<dbReference type="Gene3D" id="3.40.630.30">
    <property type="match status" value="1"/>
</dbReference>
<keyword evidence="1 4" id="KW-0808">Transferase</keyword>
<evidence type="ECO:0000313" key="5">
    <source>
        <dbReference type="Proteomes" id="UP000397656"/>
    </source>
</evidence>
<organism evidence="4 5">
    <name type="scientific">Cupriavidus basilensis</name>
    <dbReference type="NCBI Taxonomy" id="68895"/>
    <lineage>
        <taxon>Bacteria</taxon>
        <taxon>Pseudomonadati</taxon>
        <taxon>Pseudomonadota</taxon>
        <taxon>Betaproteobacteria</taxon>
        <taxon>Burkholderiales</taxon>
        <taxon>Burkholderiaceae</taxon>
        <taxon>Cupriavidus</taxon>
    </lineage>
</organism>
<dbReference type="SUPFAM" id="SSF55729">
    <property type="entry name" value="Acyl-CoA N-acyltransferases (Nat)"/>
    <property type="match status" value="1"/>
</dbReference>
<dbReference type="InterPro" id="IPR016181">
    <property type="entry name" value="Acyl_CoA_acyltransferase"/>
</dbReference>
<protein>
    <submittedName>
        <fullName evidence="4">GNAT family N-acetyltransferase</fullName>
    </submittedName>
</protein>
<dbReference type="Pfam" id="PF00583">
    <property type="entry name" value="Acetyltransf_1"/>
    <property type="match status" value="1"/>
</dbReference>
<sequence length="162" mass="17698">MNIALESPRQAEVIRLIDELDAYQKPLYPPQSHHGIDIDALSQPNVLFAVVRDPQGTAVGCGAMVLQPEFGEIKRMFVRPANRGGGIAMRLLATLEKEAVARACPRFVLETGVSQPEALALYARAGYLRCGPFGDYVDDPLSIFMQKDAASPAETARRVESE</sequence>
<dbReference type="PROSITE" id="PS51186">
    <property type="entry name" value="GNAT"/>
    <property type="match status" value="1"/>
</dbReference>
<dbReference type="PANTHER" id="PTHR43877:SF2">
    <property type="entry name" value="AMINOALKYLPHOSPHONATE N-ACETYLTRANSFERASE-RELATED"/>
    <property type="match status" value="1"/>
</dbReference>
<evidence type="ECO:0000256" key="2">
    <source>
        <dbReference type="ARBA" id="ARBA00023315"/>
    </source>
</evidence>
<evidence type="ECO:0000256" key="1">
    <source>
        <dbReference type="ARBA" id="ARBA00022679"/>
    </source>
</evidence>
<reference evidence="4 5" key="1">
    <citation type="submission" date="2020-10" db="EMBL/GenBank/DDBJ databases">
        <title>Complete genome sequence of Cupriavidus basilensis CCUG 49340T.</title>
        <authorList>
            <person name="Salva-Serra F."/>
            <person name="Donoso R.A."/>
            <person name="Cho K.H."/>
            <person name="Yoo J.A."/>
            <person name="Lee K."/>
            <person name="Yoon S.-H."/>
            <person name="Perez-Pantoja D."/>
            <person name="Moore E.R.B."/>
        </authorList>
    </citation>
    <scope>NUCLEOTIDE SEQUENCE [LARGE SCALE GENOMIC DNA]</scope>
    <source>
        <strain evidence="5">CCUG 49340</strain>
    </source>
</reference>
<evidence type="ECO:0000259" key="3">
    <source>
        <dbReference type="PROSITE" id="PS51186"/>
    </source>
</evidence>
<dbReference type="CDD" id="cd04301">
    <property type="entry name" value="NAT_SF"/>
    <property type="match status" value="1"/>
</dbReference>
<dbReference type="InterPro" id="IPR050832">
    <property type="entry name" value="Bact_Acetyltransf"/>
</dbReference>